<proteinExistence type="predicted"/>
<name>A0ABP9REQ2_9PSEU</name>
<feature type="transmembrane region" description="Helical" evidence="1">
    <location>
        <begin position="229"/>
        <end position="253"/>
    </location>
</feature>
<feature type="transmembrane region" description="Helical" evidence="1">
    <location>
        <begin position="168"/>
        <end position="191"/>
    </location>
</feature>
<protein>
    <submittedName>
        <fullName evidence="2">Uncharacterized protein</fullName>
    </submittedName>
</protein>
<evidence type="ECO:0000256" key="1">
    <source>
        <dbReference type="SAM" id="Phobius"/>
    </source>
</evidence>
<keyword evidence="1" id="KW-0472">Membrane</keyword>
<feature type="transmembrane region" description="Helical" evidence="1">
    <location>
        <begin position="126"/>
        <end position="148"/>
    </location>
</feature>
<keyword evidence="3" id="KW-1185">Reference proteome</keyword>
<evidence type="ECO:0000313" key="2">
    <source>
        <dbReference type="EMBL" id="GAA5175953.1"/>
    </source>
</evidence>
<accession>A0ABP9REQ2</accession>
<comment type="caution">
    <text evidence="2">The sequence shown here is derived from an EMBL/GenBank/DDBJ whole genome shotgun (WGS) entry which is preliminary data.</text>
</comment>
<feature type="transmembrane region" description="Helical" evidence="1">
    <location>
        <begin position="49"/>
        <end position="70"/>
    </location>
</feature>
<dbReference type="Proteomes" id="UP001428817">
    <property type="component" value="Unassembled WGS sequence"/>
</dbReference>
<keyword evidence="1" id="KW-0812">Transmembrane</keyword>
<feature type="transmembrane region" description="Helical" evidence="1">
    <location>
        <begin position="198"/>
        <end position="217"/>
    </location>
</feature>
<sequence length="284" mass="31436">MNPPGDAPVHMVVDPAWQWGFGLLHFGVAALTVVLAARGPIRQRDWRELTFRMVVLFSGALGAVVFEGAVDRAGKLWYAEQGAWPLVTLWGVHVPLWVAPVYLWFIGGGALVIIQKIRNGGRPRDFLYIFGGIAVADLLLEIPIIKIAGLYTYYGDNQPFFHPEWFPLPLWFITTNRLLDLVPAMLILVLMSARSKHVMWAIPVVMFGSMYVSYAFVTWPTIAALHSGASALVAHLAATYTIVIGLLATYFGAQLAPRMKELMKHHEKPRAAPDVTASPLPVRA</sequence>
<feature type="transmembrane region" description="Helical" evidence="1">
    <location>
        <begin position="16"/>
        <end position="37"/>
    </location>
</feature>
<gene>
    <name evidence="2" type="ORF">GCM10023321_83080</name>
</gene>
<feature type="transmembrane region" description="Helical" evidence="1">
    <location>
        <begin position="90"/>
        <end position="114"/>
    </location>
</feature>
<evidence type="ECO:0000313" key="3">
    <source>
        <dbReference type="Proteomes" id="UP001428817"/>
    </source>
</evidence>
<organism evidence="2 3">
    <name type="scientific">Pseudonocardia eucalypti</name>
    <dbReference type="NCBI Taxonomy" id="648755"/>
    <lineage>
        <taxon>Bacteria</taxon>
        <taxon>Bacillati</taxon>
        <taxon>Actinomycetota</taxon>
        <taxon>Actinomycetes</taxon>
        <taxon>Pseudonocardiales</taxon>
        <taxon>Pseudonocardiaceae</taxon>
        <taxon>Pseudonocardia</taxon>
    </lineage>
</organism>
<reference evidence="3" key="1">
    <citation type="journal article" date="2019" name="Int. J. Syst. Evol. Microbiol.">
        <title>The Global Catalogue of Microorganisms (GCM) 10K type strain sequencing project: providing services to taxonomists for standard genome sequencing and annotation.</title>
        <authorList>
            <consortium name="The Broad Institute Genomics Platform"/>
            <consortium name="The Broad Institute Genome Sequencing Center for Infectious Disease"/>
            <person name="Wu L."/>
            <person name="Ma J."/>
        </authorList>
    </citation>
    <scope>NUCLEOTIDE SEQUENCE [LARGE SCALE GENOMIC DNA]</scope>
    <source>
        <strain evidence="3">JCM 18303</strain>
    </source>
</reference>
<dbReference type="RefSeq" id="WP_185065631.1">
    <property type="nucleotide sequence ID" value="NZ_BAABJP010000068.1"/>
</dbReference>
<keyword evidence="1" id="KW-1133">Transmembrane helix</keyword>
<dbReference type="EMBL" id="BAABJP010000068">
    <property type="protein sequence ID" value="GAA5175953.1"/>
    <property type="molecule type" value="Genomic_DNA"/>
</dbReference>